<dbReference type="AlphaFoldDB" id="A0A9P1FIB1"/>
<dbReference type="InterPro" id="IPR015422">
    <property type="entry name" value="PyrdxlP-dep_Trfase_small"/>
</dbReference>
<evidence type="ECO:0000256" key="8">
    <source>
        <dbReference type="SAM" id="MobiDB-lite"/>
    </source>
</evidence>
<dbReference type="PANTHER" id="PTHR45677">
    <property type="entry name" value="GLUTAMATE DECARBOXYLASE-RELATED"/>
    <property type="match status" value="1"/>
</dbReference>
<dbReference type="PANTHER" id="PTHR45677:SF8">
    <property type="entry name" value="CYSTEINE SULFINIC ACID DECARBOXYLASE"/>
    <property type="match status" value="1"/>
</dbReference>
<dbReference type="GO" id="GO:0016831">
    <property type="term" value="F:carboxy-lyase activity"/>
    <property type="evidence" value="ECO:0007669"/>
    <property type="project" value="UniProtKB-KW"/>
</dbReference>
<dbReference type="SUPFAM" id="SSF53383">
    <property type="entry name" value="PLP-dependent transferases"/>
    <property type="match status" value="1"/>
</dbReference>
<evidence type="ECO:0000313" key="9">
    <source>
        <dbReference type="EMBL" id="CAI3974962.1"/>
    </source>
</evidence>
<evidence type="ECO:0000313" key="11">
    <source>
        <dbReference type="Proteomes" id="UP001152797"/>
    </source>
</evidence>
<name>A0A9P1FIB1_9DINO</name>
<protein>
    <submittedName>
        <fullName evidence="10">Pyridoxal-dependent decarboxylase</fullName>
    </submittedName>
</protein>
<dbReference type="EMBL" id="CAMXCT020000170">
    <property type="protein sequence ID" value="CAL1128337.1"/>
    <property type="molecule type" value="Genomic_DNA"/>
</dbReference>
<dbReference type="InterPro" id="IPR015421">
    <property type="entry name" value="PyrdxlP-dep_Trfase_major"/>
</dbReference>
<sequence length="526" mass="57694">MDAVAETVQQLIEGMRQRSGFLCSEDSLEELSTAFMNSSLSAEAMEPTEYLKWLRCNVLEREVIIESPMMMGHMTTKLPSYMPDLGKLVTAMNLNLVKTETAKVTSLLEREAIAVLHKEIFHQDDAFYARHVQCRSSSLGVMTSGGTAANIQALWMARQRLCPDAEARGLTLTGARRAVVLTSALAHYSVEKAMCLLGLGSENLIKVQTLSDFSVDVKAMKRVLQRLENVQVMAIVGLAGATETGHVDDLEALADLAASLGAHFHVDAAWGFPLLLDKDHGRGLMKGAERADTVAVDGHKLLYTPMGCGTLLMRNPLDPSRVCKSARYIIREDSFDQGRFTLEGSRPAMAIYLHMNLRCLGRQGLLSRIAAGCALAQRLAEMLRRDESSFELITDPPQSNIVLYRYIPRSFRHLGSVLEEHGKALDHFQVALQSAQAAAGRSFVSRTAVPVRRYGGNFVVCLRAVFGNPSINEEHLEQMLQDQERHASELEKFLFSTAIDIAPSPGGTTRVPDAGEAGEAGEESSD</sequence>
<keyword evidence="11" id="KW-1185">Reference proteome</keyword>
<evidence type="ECO:0000256" key="6">
    <source>
        <dbReference type="PIRSR" id="PIRSR602129-50"/>
    </source>
</evidence>
<evidence type="ECO:0000256" key="4">
    <source>
        <dbReference type="ARBA" id="ARBA00022898"/>
    </source>
</evidence>
<accession>A0A9P1FIB1</accession>
<dbReference type="Gene3D" id="3.40.640.10">
    <property type="entry name" value="Type I PLP-dependent aspartate aminotransferase-like (Major domain)"/>
    <property type="match status" value="1"/>
</dbReference>
<dbReference type="GO" id="GO:0005737">
    <property type="term" value="C:cytoplasm"/>
    <property type="evidence" value="ECO:0007669"/>
    <property type="project" value="TreeGrafter"/>
</dbReference>
<dbReference type="EMBL" id="CAMXCT010000170">
    <property type="protein sequence ID" value="CAI3974962.1"/>
    <property type="molecule type" value="Genomic_DNA"/>
</dbReference>
<evidence type="ECO:0000256" key="1">
    <source>
        <dbReference type="ARBA" id="ARBA00001933"/>
    </source>
</evidence>
<reference evidence="9" key="1">
    <citation type="submission" date="2022-10" db="EMBL/GenBank/DDBJ databases">
        <authorList>
            <person name="Chen Y."/>
            <person name="Dougan E. K."/>
            <person name="Chan C."/>
            <person name="Rhodes N."/>
            <person name="Thang M."/>
        </authorList>
    </citation>
    <scope>NUCLEOTIDE SEQUENCE</scope>
</reference>
<proteinExistence type="inferred from homology"/>
<gene>
    <name evidence="9" type="ORF">C1SCF055_LOCUS3324</name>
</gene>
<keyword evidence="3" id="KW-0210">Decarboxylase</keyword>
<dbReference type="OrthoDB" id="415263at2759"/>
<dbReference type="Proteomes" id="UP001152797">
    <property type="component" value="Unassembled WGS sequence"/>
</dbReference>
<dbReference type="Pfam" id="PF00282">
    <property type="entry name" value="Pyridoxal_deC"/>
    <property type="match status" value="1"/>
</dbReference>
<organism evidence="9">
    <name type="scientific">Cladocopium goreaui</name>
    <dbReference type="NCBI Taxonomy" id="2562237"/>
    <lineage>
        <taxon>Eukaryota</taxon>
        <taxon>Sar</taxon>
        <taxon>Alveolata</taxon>
        <taxon>Dinophyceae</taxon>
        <taxon>Suessiales</taxon>
        <taxon>Symbiodiniaceae</taxon>
        <taxon>Cladocopium</taxon>
    </lineage>
</organism>
<dbReference type="GO" id="GO:0030170">
    <property type="term" value="F:pyridoxal phosphate binding"/>
    <property type="evidence" value="ECO:0007669"/>
    <property type="project" value="InterPro"/>
</dbReference>
<evidence type="ECO:0000256" key="2">
    <source>
        <dbReference type="ARBA" id="ARBA00009533"/>
    </source>
</evidence>
<comment type="caution">
    <text evidence="9">The sequence shown here is derived from an EMBL/GenBank/DDBJ whole genome shotgun (WGS) entry which is preliminary data.</text>
</comment>
<evidence type="ECO:0000256" key="3">
    <source>
        <dbReference type="ARBA" id="ARBA00022793"/>
    </source>
</evidence>
<dbReference type="EMBL" id="CAMXCT030000170">
    <property type="protein sequence ID" value="CAL4762274.1"/>
    <property type="molecule type" value="Genomic_DNA"/>
</dbReference>
<feature type="region of interest" description="Disordered" evidence="8">
    <location>
        <begin position="502"/>
        <end position="526"/>
    </location>
</feature>
<dbReference type="GO" id="GO:0019752">
    <property type="term" value="P:carboxylic acid metabolic process"/>
    <property type="evidence" value="ECO:0007669"/>
    <property type="project" value="InterPro"/>
</dbReference>
<evidence type="ECO:0000256" key="5">
    <source>
        <dbReference type="ARBA" id="ARBA00023239"/>
    </source>
</evidence>
<evidence type="ECO:0000313" key="10">
    <source>
        <dbReference type="EMBL" id="CAL4762274.1"/>
    </source>
</evidence>
<dbReference type="Gene3D" id="3.90.1150.10">
    <property type="entry name" value="Aspartate Aminotransferase, domain 1"/>
    <property type="match status" value="1"/>
</dbReference>
<comment type="cofactor">
    <cofactor evidence="1 6 7">
        <name>pyridoxal 5'-phosphate</name>
        <dbReference type="ChEBI" id="CHEBI:597326"/>
    </cofactor>
</comment>
<feature type="modified residue" description="N6-(pyridoxal phosphate)lysine" evidence="6">
    <location>
        <position position="300"/>
    </location>
</feature>
<reference evidence="10 11" key="2">
    <citation type="submission" date="2024-05" db="EMBL/GenBank/DDBJ databases">
        <authorList>
            <person name="Chen Y."/>
            <person name="Shah S."/>
            <person name="Dougan E. K."/>
            <person name="Thang M."/>
            <person name="Chan C."/>
        </authorList>
    </citation>
    <scope>NUCLEOTIDE SEQUENCE [LARGE SCALE GENOMIC DNA]</scope>
</reference>
<keyword evidence="4 6" id="KW-0663">Pyridoxal phosphate</keyword>
<dbReference type="InterPro" id="IPR015424">
    <property type="entry name" value="PyrdxlP-dep_Trfase"/>
</dbReference>
<dbReference type="InterPro" id="IPR002129">
    <property type="entry name" value="PyrdxlP-dep_de-COase"/>
</dbReference>
<keyword evidence="5 7" id="KW-0456">Lyase</keyword>
<evidence type="ECO:0000256" key="7">
    <source>
        <dbReference type="RuleBase" id="RU000382"/>
    </source>
</evidence>
<comment type="similarity">
    <text evidence="2 7">Belongs to the group II decarboxylase family.</text>
</comment>